<evidence type="ECO:0000313" key="2">
    <source>
        <dbReference type="Proteomes" id="UP000008185"/>
    </source>
</evidence>
<sequence>MAKLPRRKCKVCREVFSPAYSNVVWCCPEHGAIYALELRARRIRDKHQAEKPNARRTVACLESVRQCCIHSAGRCSANICAEGGGIRGWSLKSSRSLRSGITKRLPVGEAVIVPQFKDRHCAITGIFVPVNRGGLFF</sequence>
<protein>
    <submittedName>
        <fullName evidence="1">Uncharacterized protein</fullName>
    </submittedName>
</protein>
<gene>
    <name evidence="1" type="ordered locus">SPA1187</name>
</gene>
<organism evidence="1 2">
    <name type="scientific">Salmonella paratyphi A (strain ATCC 9150 / SARB42)</name>
    <dbReference type="NCBI Taxonomy" id="295319"/>
    <lineage>
        <taxon>Bacteria</taxon>
        <taxon>Pseudomonadati</taxon>
        <taxon>Pseudomonadota</taxon>
        <taxon>Gammaproteobacteria</taxon>
        <taxon>Enterobacterales</taxon>
        <taxon>Enterobacteriaceae</taxon>
        <taxon>Salmonella</taxon>
    </lineage>
</organism>
<reference evidence="1 2" key="1">
    <citation type="journal article" date="2004" name="Nat. Genet.">
        <title>Comparison of genome degradation in Paratyphi A and Typhi, human-restricted serovars of Salmonella enterica that cause typhoid.</title>
        <authorList>
            <person name="McClelland M."/>
            <person name="Sanderson K.E."/>
            <person name="Clifton S.W."/>
            <person name="Latreille P."/>
            <person name="Porwollik S."/>
            <person name="Sabo A."/>
            <person name="Meyer R."/>
            <person name="Bieri T."/>
            <person name="Ozersky P."/>
            <person name="McLellan M."/>
            <person name="Harkins C.R."/>
            <person name="Wang C."/>
            <person name="Nguyen C."/>
            <person name="Berghoff A."/>
            <person name="Elliott G."/>
            <person name="Kohlberg S."/>
            <person name="Strong C."/>
            <person name="Du F."/>
            <person name="Carter J."/>
            <person name="Kremizki C."/>
            <person name="Layman D."/>
            <person name="Leonard S."/>
            <person name="Sun H."/>
            <person name="Fulton L."/>
            <person name="Nash W."/>
            <person name="Miner T."/>
            <person name="Minx P."/>
            <person name="Delehaunty K."/>
            <person name="Fronick C."/>
            <person name="Magrini V."/>
            <person name="Nhan M."/>
            <person name="Warren W."/>
            <person name="Florea L."/>
            <person name="Spieth J."/>
            <person name="Wilson R.K."/>
        </authorList>
    </citation>
    <scope>NUCLEOTIDE SEQUENCE [LARGE SCALE GENOMIC DNA]</scope>
    <source>
        <strain evidence="2">ATCC 9150 / SARB42</strain>
    </source>
</reference>
<name>A0A0H2WPV2_SALPA</name>
<dbReference type="InterPro" id="IPR008713">
    <property type="entry name" value="Phage_lambda_NinG"/>
</dbReference>
<dbReference type="AlphaFoldDB" id="A0A0H2WPV2"/>
<dbReference type="Proteomes" id="UP000008185">
    <property type="component" value="Chromosome"/>
</dbReference>
<dbReference type="Pfam" id="PF05766">
    <property type="entry name" value="NinG"/>
    <property type="match status" value="1"/>
</dbReference>
<dbReference type="EMBL" id="CP000026">
    <property type="protein sequence ID" value="AAV77145.1"/>
    <property type="molecule type" value="Genomic_DNA"/>
</dbReference>
<dbReference type="HOGENOM" id="CLU_1863756_0_0_6"/>
<proteinExistence type="predicted"/>
<evidence type="ECO:0000313" key="1">
    <source>
        <dbReference type="EMBL" id="AAV77145.1"/>
    </source>
</evidence>
<dbReference type="KEGG" id="spt:SPA1187"/>
<accession>A0A0H2WPV2</accession>